<dbReference type="InterPro" id="IPR003582">
    <property type="entry name" value="ShKT_dom"/>
</dbReference>
<evidence type="ECO:0000256" key="14">
    <source>
        <dbReference type="ARBA" id="ARBA00049169"/>
    </source>
</evidence>
<dbReference type="Gene3D" id="2.60.120.620">
    <property type="entry name" value="q2cbj1_9rhob like domain"/>
    <property type="match status" value="1"/>
</dbReference>
<organism evidence="18 19">
    <name type="scientific">Zostera marina</name>
    <name type="common">Eelgrass</name>
    <dbReference type="NCBI Taxonomy" id="29655"/>
    <lineage>
        <taxon>Eukaryota</taxon>
        <taxon>Viridiplantae</taxon>
        <taxon>Streptophyta</taxon>
        <taxon>Embryophyta</taxon>
        <taxon>Tracheophyta</taxon>
        <taxon>Spermatophyta</taxon>
        <taxon>Magnoliopsida</taxon>
        <taxon>Liliopsida</taxon>
        <taxon>Zosteraceae</taxon>
        <taxon>Zostera</taxon>
    </lineage>
</organism>
<comment type="catalytic activity">
    <reaction evidence="14">
        <text>L-prolyl-[collagen] + 2-oxoglutarate + O2 = trans-4-hydroxy-L-prolyl-[collagen] + succinate + CO2</text>
        <dbReference type="Rhea" id="RHEA:18945"/>
        <dbReference type="Rhea" id="RHEA-COMP:11676"/>
        <dbReference type="Rhea" id="RHEA-COMP:11680"/>
        <dbReference type="ChEBI" id="CHEBI:15379"/>
        <dbReference type="ChEBI" id="CHEBI:16526"/>
        <dbReference type="ChEBI" id="CHEBI:16810"/>
        <dbReference type="ChEBI" id="CHEBI:30031"/>
        <dbReference type="ChEBI" id="CHEBI:50342"/>
        <dbReference type="ChEBI" id="CHEBI:61965"/>
        <dbReference type="EC" id="1.14.11.2"/>
    </reaction>
</comment>
<dbReference type="InterPro" id="IPR045054">
    <property type="entry name" value="P4HA-like"/>
</dbReference>
<dbReference type="EC" id="1.14.11.2" evidence="4"/>
<keyword evidence="6" id="KW-0479">Metal-binding</keyword>
<dbReference type="InterPro" id="IPR006620">
    <property type="entry name" value="Pro_4_hyd_alph"/>
</dbReference>
<comment type="caution">
    <text evidence="18">The sequence shown here is derived from an EMBL/GenBank/DDBJ whole genome shotgun (WGS) entry which is preliminary data.</text>
</comment>
<keyword evidence="10" id="KW-0560">Oxidoreductase</keyword>
<keyword evidence="19" id="KW-1185">Reference proteome</keyword>
<evidence type="ECO:0000259" key="17">
    <source>
        <dbReference type="PROSITE" id="PS51670"/>
    </source>
</evidence>
<dbReference type="EMBL" id="LFYR01000619">
    <property type="protein sequence ID" value="KMZ72855.1"/>
    <property type="molecule type" value="Genomic_DNA"/>
</dbReference>
<dbReference type="PANTHER" id="PTHR10869">
    <property type="entry name" value="PROLYL 4-HYDROXYLASE ALPHA SUBUNIT"/>
    <property type="match status" value="1"/>
</dbReference>
<keyword evidence="9" id="KW-1133">Transmembrane helix</keyword>
<name>A0A0K9PX94_ZOSMR</name>
<gene>
    <name evidence="18" type="ORF">ZOSMA_159G00200</name>
</gene>
<evidence type="ECO:0000256" key="8">
    <source>
        <dbReference type="ARBA" id="ARBA00022968"/>
    </source>
</evidence>
<feature type="domain" description="ShKT" evidence="17">
    <location>
        <begin position="284"/>
        <end position="324"/>
    </location>
</feature>
<evidence type="ECO:0000256" key="4">
    <source>
        <dbReference type="ARBA" id="ARBA00012269"/>
    </source>
</evidence>
<feature type="domain" description="Fe2OG dioxygenase" evidence="16">
    <location>
        <begin position="154"/>
        <end position="272"/>
    </location>
</feature>
<keyword evidence="5" id="KW-0812">Transmembrane</keyword>
<dbReference type="GO" id="GO:0004656">
    <property type="term" value="F:procollagen-proline 4-dioxygenase activity"/>
    <property type="evidence" value="ECO:0000318"/>
    <property type="project" value="GO_Central"/>
</dbReference>
<comment type="cofactor">
    <cofactor evidence="1">
        <name>L-ascorbate</name>
        <dbReference type="ChEBI" id="CHEBI:38290"/>
    </cofactor>
</comment>
<dbReference type="PROSITE" id="PS51670">
    <property type="entry name" value="SHKT"/>
    <property type="match status" value="1"/>
</dbReference>
<evidence type="ECO:0000256" key="5">
    <source>
        <dbReference type="ARBA" id="ARBA00022692"/>
    </source>
</evidence>
<keyword evidence="12" id="KW-0472">Membrane</keyword>
<dbReference type="Pfam" id="PF13640">
    <property type="entry name" value="2OG-FeII_Oxy_3"/>
    <property type="match status" value="1"/>
</dbReference>
<evidence type="ECO:0000256" key="9">
    <source>
        <dbReference type="ARBA" id="ARBA00022989"/>
    </source>
</evidence>
<evidence type="ECO:0000256" key="2">
    <source>
        <dbReference type="ARBA" id="ARBA00004648"/>
    </source>
</evidence>
<feature type="region of interest" description="Disordered" evidence="15">
    <location>
        <begin position="34"/>
        <end position="62"/>
    </location>
</feature>
<dbReference type="GO" id="GO:0031418">
    <property type="term" value="F:L-ascorbic acid binding"/>
    <property type="evidence" value="ECO:0007669"/>
    <property type="project" value="InterPro"/>
</dbReference>
<evidence type="ECO:0000313" key="18">
    <source>
        <dbReference type="EMBL" id="KMZ72855.1"/>
    </source>
</evidence>
<evidence type="ECO:0000256" key="10">
    <source>
        <dbReference type="ARBA" id="ARBA00023002"/>
    </source>
</evidence>
<dbReference type="SMART" id="SM00702">
    <property type="entry name" value="P4Hc"/>
    <property type="match status" value="1"/>
</dbReference>
<keyword evidence="8" id="KW-0735">Signal-anchor</keyword>
<dbReference type="GO" id="GO:0005783">
    <property type="term" value="C:endoplasmic reticulum"/>
    <property type="evidence" value="ECO:0000318"/>
    <property type="project" value="GO_Central"/>
</dbReference>
<dbReference type="GO" id="GO:0005506">
    <property type="term" value="F:iron ion binding"/>
    <property type="evidence" value="ECO:0007669"/>
    <property type="project" value="InterPro"/>
</dbReference>
<dbReference type="OMA" id="GYSECAS"/>
<evidence type="ECO:0000256" key="11">
    <source>
        <dbReference type="ARBA" id="ARBA00023004"/>
    </source>
</evidence>
<keyword evidence="13" id="KW-0325">Glycoprotein</keyword>
<dbReference type="GO" id="GO:0005789">
    <property type="term" value="C:endoplasmic reticulum membrane"/>
    <property type="evidence" value="ECO:0007669"/>
    <property type="project" value="UniProtKB-SubCell"/>
</dbReference>
<feature type="compositionally biased region" description="Gly residues" evidence="15">
    <location>
        <begin position="49"/>
        <end position="60"/>
    </location>
</feature>
<dbReference type="OrthoDB" id="420380at2759"/>
<evidence type="ECO:0000256" key="15">
    <source>
        <dbReference type="SAM" id="MobiDB-lite"/>
    </source>
</evidence>
<reference evidence="19" key="1">
    <citation type="journal article" date="2016" name="Nature">
        <title>The genome of the seagrass Zostera marina reveals angiosperm adaptation to the sea.</title>
        <authorList>
            <person name="Olsen J.L."/>
            <person name="Rouze P."/>
            <person name="Verhelst B."/>
            <person name="Lin Y.-C."/>
            <person name="Bayer T."/>
            <person name="Collen J."/>
            <person name="Dattolo E."/>
            <person name="De Paoli E."/>
            <person name="Dittami S."/>
            <person name="Maumus F."/>
            <person name="Michel G."/>
            <person name="Kersting A."/>
            <person name="Lauritano C."/>
            <person name="Lohaus R."/>
            <person name="Toepel M."/>
            <person name="Tonon T."/>
            <person name="Vanneste K."/>
            <person name="Amirebrahimi M."/>
            <person name="Brakel J."/>
            <person name="Bostroem C."/>
            <person name="Chovatia M."/>
            <person name="Grimwood J."/>
            <person name="Jenkins J.W."/>
            <person name="Jueterbock A."/>
            <person name="Mraz A."/>
            <person name="Stam W.T."/>
            <person name="Tice H."/>
            <person name="Bornberg-Bauer E."/>
            <person name="Green P.J."/>
            <person name="Pearson G.A."/>
            <person name="Procaccini G."/>
            <person name="Duarte C.M."/>
            <person name="Schmutz J."/>
            <person name="Reusch T.B.H."/>
            <person name="Van de Peer Y."/>
        </authorList>
    </citation>
    <scope>NUCLEOTIDE SEQUENCE [LARGE SCALE GENOMIC DNA]</scope>
    <source>
        <strain evidence="19">cv. Finnish</strain>
    </source>
</reference>
<dbReference type="FunFam" id="2.60.120.620:FF:000002">
    <property type="entry name" value="Prolyl 4-hydroxylase 4"/>
    <property type="match status" value="1"/>
</dbReference>
<evidence type="ECO:0000256" key="6">
    <source>
        <dbReference type="ARBA" id="ARBA00022723"/>
    </source>
</evidence>
<dbReference type="Proteomes" id="UP000036987">
    <property type="component" value="Unassembled WGS sequence"/>
</dbReference>
<comment type="subcellular location">
    <subcellularLocation>
        <location evidence="2">Endoplasmic reticulum membrane</location>
        <topology evidence="2">Single-pass type II membrane protein</topology>
    </subcellularLocation>
</comment>
<accession>A0A0K9PX94</accession>
<comment type="similarity">
    <text evidence="3">Belongs to the P4HA family.</text>
</comment>
<dbReference type="PROSITE" id="PS51471">
    <property type="entry name" value="FE2OG_OXY"/>
    <property type="match status" value="1"/>
</dbReference>
<evidence type="ECO:0000256" key="12">
    <source>
        <dbReference type="ARBA" id="ARBA00023136"/>
    </source>
</evidence>
<dbReference type="InterPro" id="IPR044862">
    <property type="entry name" value="Pro_4_hyd_alph_FE2OG_OXY"/>
</dbReference>
<sequence>MGIFLVIISVFVLLLSVAVLRFVLVPEQLQLEQDSNNNGQRNTSSLDGGNDGSDGDGGGNMTMRVDISHAKQILQHPKAFIYQRFLSDEECDHIIGLAKDKLKKSEVITIDDVEISEISEGRTSSDAFLKLNQDEVVSRIERRIATWTFLPEENGEAIQVLRYEKDEKFDPHYDSYGDNTTSGHRMATLIMYLSDVQKGGETVFPLAKKNDKEDDDTWSDCAKKGYAVKPKRGDALLFFNLHPNSTEDMDSLHGGCPVIQGVKWSATKWIHVNPYGVIKKPSGCADKKEECTIWAEAGECQKNPDFMLGTKFSVGNCLKSCNAC</sequence>
<dbReference type="PANTHER" id="PTHR10869:SF194">
    <property type="entry name" value="PROLYL 4-HYDROXYLASE 4-RELATED"/>
    <property type="match status" value="1"/>
</dbReference>
<evidence type="ECO:0000313" key="19">
    <source>
        <dbReference type="Proteomes" id="UP000036987"/>
    </source>
</evidence>
<evidence type="ECO:0000256" key="7">
    <source>
        <dbReference type="ARBA" id="ARBA00022964"/>
    </source>
</evidence>
<evidence type="ECO:0000259" key="16">
    <source>
        <dbReference type="PROSITE" id="PS51471"/>
    </source>
</evidence>
<keyword evidence="7" id="KW-0223">Dioxygenase</keyword>
<dbReference type="AlphaFoldDB" id="A0A0K9PX94"/>
<evidence type="ECO:0000256" key="3">
    <source>
        <dbReference type="ARBA" id="ARBA00006511"/>
    </source>
</evidence>
<keyword evidence="11" id="KW-0408">Iron</keyword>
<evidence type="ECO:0000256" key="13">
    <source>
        <dbReference type="ARBA" id="ARBA00023180"/>
    </source>
</evidence>
<feature type="compositionally biased region" description="Polar residues" evidence="15">
    <location>
        <begin position="34"/>
        <end position="46"/>
    </location>
</feature>
<dbReference type="InterPro" id="IPR005123">
    <property type="entry name" value="Oxoglu/Fe-dep_dioxygenase_dom"/>
</dbReference>
<protein>
    <recommendedName>
        <fullName evidence="4">procollagen-proline 4-dioxygenase</fullName>
        <ecNumber evidence="4">1.14.11.2</ecNumber>
    </recommendedName>
</protein>
<proteinExistence type="inferred from homology"/>
<dbReference type="STRING" id="29655.A0A0K9PX94"/>
<evidence type="ECO:0000256" key="1">
    <source>
        <dbReference type="ARBA" id="ARBA00001961"/>
    </source>
</evidence>